<proteinExistence type="predicted"/>
<accession>A0ABP8DWJ0</accession>
<organism evidence="1 2">
    <name type="scientific">Dactylosporangium darangshiense</name>
    <dbReference type="NCBI Taxonomy" id="579108"/>
    <lineage>
        <taxon>Bacteria</taxon>
        <taxon>Bacillati</taxon>
        <taxon>Actinomycetota</taxon>
        <taxon>Actinomycetes</taxon>
        <taxon>Micromonosporales</taxon>
        <taxon>Micromonosporaceae</taxon>
        <taxon>Dactylosporangium</taxon>
    </lineage>
</organism>
<dbReference type="RefSeq" id="WP_345144982.1">
    <property type="nucleotide sequence ID" value="NZ_BAABAT010000157.1"/>
</dbReference>
<protein>
    <submittedName>
        <fullName evidence="1">Uncharacterized protein</fullName>
    </submittedName>
</protein>
<evidence type="ECO:0000313" key="2">
    <source>
        <dbReference type="Proteomes" id="UP001500620"/>
    </source>
</evidence>
<comment type="caution">
    <text evidence="1">The sequence shown here is derived from an EMBL/GenBank/DDBJ whole genome shotgun (WGS) entry which is preliminary data.</text>
</comment>
<sequence>MTIGFSSADLVWNRGLSDEPGTGVGDRHLFAMSKPHSEIMSSGTGAVTDGCTTEEILFAADAFDYFGLPELAALTRRLIDRDQDDWEHHHTSAFYGLEYALHPAFERRYRLSPEDFDPVALPEGYALDEHGPASCPGTLIVHQTSRECTLGADCARLHRGYLEHDGATLHRAAGCELCPSGPDWPN</sequence>
<gene>
    <name evidence="1" type="ORF">GCM10022255_117150</name>
</gene>
<keyword evidence="2" id="KW-1185">Reference proteome</keyword>
<evidence type="ECO:0000313" key="1">
    <source>
        <dbReference type="EMBL" id="GAA4264347.1"/>
    </source>
</evidence>
<dbReference type="EMBL" id="BAABAT010000157">
    <property type="protein sequence ID" value="GAA4264347.1"/>
    <property type="molecule type" value="Genomic_DNA"/>
</dbReference>
<name>A0ABP8DWJ0_9ACTN</name>
<reference evidence="2" key="1">
    <citation type="journal article" date="2019" name="Int. J. Syst. Evol. Microbiol.">
        <title>The Global Catalogue of Microorganisms (GCM) 10K type strain sequencing project: providing services to taxonomists for standard genome sequencing and annotation.</title>
        <authorList>
            <consortium name="The Broad Institute Genomics Platform"/>
            <consortium name="The Broad Institute Genome Sequencing Center for Infectious Disease"/>
            <person name="Wu L."/>
            <person name="Ma J."/>
        </authorList>
    </citation>
    <scope>NUCLEOTIDE SEQUENCE [LARGE SCALE GENOMIC DNA]</scope>
    <source>
        <strain evidence="2">JCM 17441</strain>
    </source>
</reference>
<dbReference type="Proteomes" id="UP001500620">
    <property type="component" value="Unassembled WGS sequence"/>
</dbReference>